<dbReference type="HAMAP" id="MF_01925">
    <property type="entry name" value="P5C_reductase"/>
    <property type="match status" value="1"/>
</dbReference>
<protein>
    <recommendedName>
        <fullName evidence="9 10">Pyrroline-5-carboxylate reductase</fullName>
        <shortName evidence="9">P5C reductase</shortName>
        <shortName evidence="9">P5CR</shortName>
        <ecNumber evidence="9 10">1.5.1.2</ecNumber>
    </recommendedName>
    <alternativeName>
        <fullName evidence="9">PCA reductase</fullName>
    </alternativeName>
</protein>
<evidence type="ECO:0000256" key="1">
    <source>
        <dbReference type="ARBA" id="ARBA00004496"/>
    </source>
</evidence>
<evidence type="ECO:0000256" key="10">
    <source>
        <dbReference type="NCBIfam" id="TIGR00112"/>
    </source>
</evidence>
<feature type="domain" description="Pyrroline-5-carboxylate reductase dimerisation" evidence="14">
    <location>
        <begin position="162"/>
        <end position="266"/>
    </location>
</feature>
<evidence type="ECO:0000256" key="6">
    <source>
        <dbReference type="ARBA" id="ARBA00022857"/>
    </source>
</evidence>
<dbReference type="OrthoDB" id="9805754at2"/>
<evidence type="ECO:0000313" key="16">
    <source>
        <dbReference type="Proteomes" id="UP000283442"/>
    </source>
</evidence>
<keyword evidence="7 9" id="KW-0560">Oxidoreductase</keyword>
<evidence type="ECO:0000256" key="4">
    <source>
        <dbReference type="ARBA" id="ARBA00022605"/>
    </source>
</evidence>
<dbReference type="InterPro" id="IPR029036">
    <property type="entry name" value="P5CR_dimer"/>
</dbReference>
<name>A0A414NYL3_9FIRM</name>
<evidence type="ECO:0000256" key="2">
    <source>
        <dbReference type="ARBA" id="ARBA00005525"/>
    </source>
</evidence>
<dbReference type="FunFam" id="3.40.50.720:FF:000190">
    <property type="entry name" value="Pyrroline-5-carboxylate reductase"/>
    <property type="match status" value="1"/>
</dbReference>
<dbReference type="Proteomes" id="UP000283442">
    <property type="component" value="Unassembled WGS sequence"/>
</dbReference>
<dbReference type="PANTHER" id="PTHR11645:SF0">
    <property type="entry name" value="PYRROLINE-5-CARBOXYLATE REDUCTASE 3"/>
    <property type="match status" value="1"/>
</dbReference>
<comment type="subcellular location">
    <subcellularLocation>
        <location evidence="1 9">Cytoplasm</location>
    </subcellularLocation>
</comment>
<organism evidence="15 16">
    <name type="scientific">Mitsuokella multacida</name>
    <dbReference type="NCBI Taxonomy" id="52226"/>
    <lineage>
        <taxon>Bacteria</taxon>
        <taxon>Bacillati</taxon>
        <taxon>Bacillota</taxon>
        <taxon>Negativicutes</taxon>
        <taxon>Selenomonadales</taxon>
        <taxon>Selenomonadaceae</taxon>
        <taxon>Mitsuokella</taxon>
    </lineage>
</organism>
<keyword evidence="3 9" id="KW-0963">Cytoplasm</keyword>
<dbReference type="PIRSF" id="PIRSF000193">
    <property type="entry name" value="Pyrrol-5-carb_rd"/>
    <property type="match status" value="1"/>
</dbReference>
<evidence type="ECO:0000256" key="11">
    <source>
        <dbReference type="PIRSR" id="PIRSR000193-1"/>
    </source>
</evidence>
<comment type="function">
    <text evidence="8 9">Catalyzes the reduction of 1-pyrroline-5-carboxylate (PCA) to L-proline.</text>
</comment>
<keyword evidence="6 9" id="KW-0521">NADP</keyword>
<evidence type="ECO:0000259" key="14">
    <source>
        <dbReference type="Pfam" id="PF14748"/>
    </source>
</evidence>
<dbReference type="PANTHER" id="PTHR11645">
    <property type="entry name" value="PYRROLINE-5-CARBOXYLATE REDUCTASE"/>
    <property type="match status" value="1"/>
</dbReference>
<proteinExistence type="inferred from homology"/>
<dbReference type="Pfam" id="PF14748">
    <property type="entry name" value="P5CR_dimer"/>
    <property type="match status" value="1"/>
</dbReference>
<feature type="domain" description="Pyrroline-5-carboxylate reductase catalytic N-terminal" evidence="13">
    <location>
        <begin position="6"/>
        <end position="100"/>
    </location>
</feature>
<dbReference type="GO" id="GO:0055129">
    <property type="term" value="P:L-proline biosynthetic process"/>
    <property type="evidence" value="ECO:0007669"/>
    <property type="project" value="UniProtKB-UniRule"/>
</dbReference>
<dbReference type="InterPro" id="IPR053790">
    <property type="entry name" value="P5CR-like_CS"/>
</dbReference>
<dbReference type="PROSITE" id="PS00521">
    <property type="entry name" value="P5CR"/>
    <property type="match status" value="1"/>
</dbReference>
<evidence type="ECO:0000256" key="12">
    <source>
        <dbReference type="RuleBase" id="RU003903"/>
    </source>
</evidence>
<accession>A0A414NYL3</accession>
<dbReference type="Pfam" id="PF03807">
    <property type="entry name" value="F420_oxidored"/>
    <property type="match status" value="1"/>
</dbReference>
<feature type="binding site" evidence="11">
    <location>
        <position position="36"/>
    </location>
    <ligand>
        <name>NADP(+)</name>
        <dbReference type="ChEBI" id="CHEBI:58349"/>
    </ligand>
</feature>
<dbReference type="InterPro" id="IPR036291">
    <property type="entry name" value="NAD(P)-bd_dom_sf"/>
</dbReference>
<dbReference type="AlphaFoldDB" id="A0A414NYL3"/>
<gene>
    <name evidence="9 15" type="primary">proC</name>
    <name evidence="15" type="ORF">DW674_02245</name>
</gene>
<feature type="binding site" evidence="11">
    <location>
        <begin position="71"/>
        <end position="74"/>
    </location>
    <ligand>
        <name>NADP(+)</name>
        <dbReference type="ChEBI" id="CHEBI:58349"/>
    </ligand>
</feature>
<reference evidence="15 16" key="1">
    <citation type="submission" date="2018-08" db="EMBL/GenBank/DDBJ databases">
        <title>A genome reference for cultivated species of the human gut microbiota.</title>
        <authorList>
            <person name="Zou Y."/>
            <person name="Xue W."/>
            <person name="Luo G."/>
        </authorList>
    </citation>
    <scope>NUCLEOTIDE SEQUENCE [LARGE SCALE GENOMIC DNA]</scope>
    <source>
        <strain evidence="15 16">AM25-21AC</strain>
    </source>
</reference>
<dbReference type="SUPFAM" id="SSF51735">
    <property type="entry name" value="NAD(P)-binding Rossmann-fold domains"/>
    <property type="match status" value="1"/>
</dbReference>
<comment type="catalytic activity">
    <reaction evidence="9 12">
        <text>L-proline + NADP(+) = (S)-1-pyrroline-5-carboxylate + NADPH + 2 H(+)</text>
        <dbReference type="Rhea" id="RHEA:14109"/>
        <dbReference type="ChEBI" id="CHEBI:15378"/>
        <dbReference type="ChEBI" id="CHEBI:17388"/>
        <dbReference type="ChEBI" id="CHEBI:57783"/>
        <dbReference type="ChEBI" id="CHEBI:58349"/>
        <dbReference type="ChEBI" id="CHEBI:60039"/>
        <dbReference type="EC" id="1.5.1.2"/>
    </reaction>
</comment>
<keyword evidence="5 9" id="KW-0641">Proline biosynthesis</keyword>
<evidence type="ECO:0000256" key="8">
    <source>
        <dbReference type="ARBA" id="ARBA00058118"/>
    </source>
</evidence>
<evidence type="ECO:0000256" key="3">
    <source>
        <dbReference type="ARBA" id="ARBA00022490"/>
    </source>
</evidence>
<dbReference type="EC" id="1.5.1.2" evidence="9 10"/>
<evidence type="ECO:0000256" key="5">
    <source>
        <dbReference type="ARBA" id="ARBA00022650"/>
    </source>
</evidence>
<feature type="binding site" evidence="11">
    <location>
        <begin position="10"/>
        <end position="15"/>
    </location>
    <ligand>
        <name>NADP(+)</name>
        <dbReference type="ChEBI" id="CHEBI:58349"/>
    </ligand>
</feature>
<dbReference type="FunFam" id="1.10.3730.10:FF:000001">
    <property type="entry name" value="Pyrroline-5-carboxylate reductase"/>
    <property type="match status" value="1"/>
</dbReference>
<comment type="pathway">
    <text evidence="9 12">Amino-acid biosynthesis; L-proline biosynthesis; L-proline from L-glutamate 5-semialdehyde: step 1/1.</text>
</comment>
<dbReference type="InterPro" id="IPR008927">
    <property type="entry name" value="6-PGluconate_DH-like_C_sf"/>
</dbReference>
<dbReference type="InterPro" id="IPR000304">
    <property type="entry name" value="Pyrroline-COOH_reductase"/>
</dbReference>
<dbReference type="GO" id="GO:0004735">
    <property type="term" value="F:pyrroline-5-carboxylate reductase activity"/>
    <property type="evidence" value="ECO:0007669"/>
    <property type="project" value="UniProtKB-UniRule"/>
</dbReference>
<dbReference type="NCBIfam" id="TIGR00112">
    <property type="entry name" value="proC"/>
    <property type="match status" value="1"/>
</dbReference>
<dbReference type="Gene3D" id="1.10.3730.10">
    <property type="entry name" value="ProC C-terminal domain-like"/>
    <property type="match status" value="1"/>
</dbReference>
<keyword evidence="4 9" id="KW-0028">Amino-acid biosynthesis</keyword>
<dbReference type="RefSeq" id="WP_118174936.1">
    <property type="nucleotide sequence ID" value="NZ_CAUCJG010000009.1"/>
</dbReference>
<sequence length="269" mass="27505">MSMDLRVGFIGGGAMAEAIVAGIVQGTVSPSDIYVSDHKEARCQQLAEQYGIHASVGADSFIGDVDVLFLAVKPQVADKAIAEVRDKVGSKTLILSIVAGLTLDVLEASFVEQPVVRIMPNTPLSVGAGMSAFACGTRAGRTEAAVVSELLSAAGRAVEVAESAMDAVTGLSGSGPAYVFLLIDALSDGGVAAGLKRDAATLLAAQTVYGAAKMVLETGKHPDVLRDQVTSPAGTTIAGVRVLENRGLRGALIDAVLAATEKSRELGKK</sequence>
<evidence type="ECO:0000259" key="13">
    <source>
        <dbReference type="Pfam" id="PF03807"/>
    </source>
</evidence>
<evidence type="ECO:0000256" key="7">
    <source>
        <dbReference type="ARBA" id="ARBA00023002"/>
    </source>
</evidence>
<comment type="similarity">
    <text evidence="2 9 12">Belongs to the pyrroline-5-carboxylate reductase family.</text>
</comment>
<dbReference type="EMBL" id="QRHE01000002">
    <property type="protein sequence ID" value="RHF52757.1"/>
    <property type="molecule type" value="Genomic_DNA"/>
</dbReference>
<evidence type="ECO:0000313" key="15">
    <source>
        <dbReference type="EMBL" id="RHF52757.1"/>
    </source>
</evidence>
<comment type="caution">
    <text evidence="15">The sequence shown here is derived from an EMBL/GenBank/DDBJ whole genome shotgun (WGS) entry which is preliminary data.</text>
</comment>
<dbReference type="GO" id="GO:0005737">
    <property type="term" value="C:cytoplasm"/>
    <property type="evidence" value="ECO:0007669"/>
    <property type="project" value="UniProtKB-SubCell"/>
</dbReference>
<comment type="catalytic activity">
    <reaction evidence="9">
        <text>L-proline + NAD(+) = (S)-1-pyrroline-5-carboxylate + NADH + 2 H(+)</text>
        <dbReference type="Rhea" id="RHEA:14105"/>
        <dbReference type="ChEBI" id="CHEBI:15378"/>
        <dbReference type="ChEBI" id="CHEBI:17388"/>
        <dbReference type="ChEBI" id="CHEBI:57540"/>
        <dbReference type="ChEBI" id="CHEBI:57945"/>
        <dbReference type="ChEBI" id="CHEBI:60039"/>
        <dbReference type="EC" id="1.5.1.2"/>
    </reaction>
</comment>
<dbReference type="UniPathway" id="UPA00098">
    <property type="reaction ID" value="UER00361"/>
</dbReference>
<evidence type="ECO:0000256" key="9">
    <source>
        <dbReference type="HAMAP-Rule" id="MF_01925"/>
    </source>
</evidence>
<dbReference type="SUPFAM" id="SSF48179">
    <property type="entry name" value="6-phosphogluconate dehydrogenase C-terminal domain-like"/>
    <property type="match status" value="1"/>
</dbReference>
<dbReference type="InterPro" id="IPR028939">
    <property type="entry name" value="P5C_Rdtase_cat_N"/>
</dbReference>
<dbReference type="Gene3D" id="3.40.50.720">
    <property type="entry name" value="NAD(P)-binding Rossmann-like Domain"/>
    <property type="match status" value="1"/>
</dbReference>